<dbReference type="EMBL" id="OX459957">
    <property type="protein sequence ID" value="CAI9162842.1"/>
    <property type="molecule type" value="Genomic_DNA"/>
</dbReference>
<keyword evidence="1" id="KW-0472">Membrane</keyword>
<keyword evidence="1" id="KW-0812">Transmembrane</keyword>
<evidence type="ECO:0000256" key="1">
    <source>
        <dbReference type="SAM" id="Phobius"/>
    </source>
</evidence>
<sequence length="119" mass="12971">MDMTAGPHTLACLQPLAETCTIALKSSERMMAPQRKTLANTQAGIWPCPQGCNLKVAKEATGKGLKCWICEEAASHEGRRRASRSLGTASHPDRRCDCLCGWALAVLWGLCFPAWLPFL</sequence>
<protein>
    <submittedName>
        <fullName evidence="2">Uncharacterized protein</fullName>
    </submittedName>
</protein>
<gene>
    <name evidence="2" type="ORF">MRATA1EN1_LOCUS11804</name>
</gene>
<accession>A0ABN8YMP1</accession>
<keyword evidence="3" id="KW-1185">Reference proteome</keyword>
<keyword evidence="1" id="KW-1133">Transmembrane helix</keyword>
<feature type="transmembrane region" description="Helical" evidence="1">
    <location>
        <begin position="99"/>
        <end position="118"/>
    </location>
</feature>
<reference evidence="2" key="1">
    <citation type="submission" date="2023-04" db="EMBL/GenBank/DDBJ databases">
        <authorList>
            <consortium name="ELIXIR-Norway"/>
        </authorList>
    </citation>
    <scope>NUCLEOTIDE SEQUENCE [LARGE SCALE GENOMIC DNA]</scope>
</reference>
<evidence type="ECO:0000313" key="3">
    <source>
        <dbReference type="Proteomes" id="UP001176941"/>
    </source>
</evidence>
<proteinExistence type="predicted"/>
<organism evidence="2 3">
    <name type="scientific">Rangifer tarandus platyrhynchus</name>
    <name type="common">Svalbard reindeer</name>
    <dbReference type="NCBI Taxonomy" id="3082113"/>
    <lineage>
        <taxon>Eukaryota</taxon>
        <taxon>Metazoa</taxon>
        <taxon>Chordata</taxon>
        <taxon>Craniata</taxon>
        <taxon>Vertebrata</taxon>
        <taxon>Euteleostomi</taxon>
        <taxon>Mammalia</taxon>
        <taxon>Eutheria</taxon>
        <taxon>Laurasiatheria</taxon>
        <taxon>Artiodactyla</taxon>
        <taxon>Ruminantia</taxon>
        <taxon>Pecora</taxon>
        <taxon>Cervidae</taxon>
        <taxon>Odocoileinae</taxon>
        <taxon>Rangifer</taxon>
    </lineage>
</organism>
<evidence type="ECO:0000313" key="2">
    <source>
        <dbReference type="EMBL" id="CAI9162842.1"/>
    </source>
</evidence>
<dbReference type="Proteomes" id="UP001176941">
    <property type="component" value="Chromosome 21"/>
</dbReference>
<name>A0ABN8YMP1_RANTA</name>